<proteinExistence type="predicted"/>
<name>A0ABP7MF18_9GAMM</name>
<dbReference type="SUPFAM" id="SSF109770">
    <property type="entry name" value="Nickel-containing superoxide dismutase, NiSOD"/>
    <property type="match status" value="1"/>
</dbReference>
<organism evidence="1 2">
    <name type="scientific">Litoribacillus peritrichatus</name>
    <dbReference type="NCBI Taxonomy" id="718191"/>
    <lineage>
        <taxon>Bacteria</taxon>
        <taxon>Pseudomonadati</taxon>
        <taxon>Pseudomonadota</taxon>
        <taxon>Gammaproteobacteria</taxon>
        <taxon>Oceanospirillales</taxon>
        <taxon>Oceanospirillaceae</taxon>
        <taxon>Litoribacillus</taxon>
    </lineage>
</organism>
<dbReference type="Pfam" id="PF09055">
    <property type="entry name" value="Sod_Ni"/>
    <property type="match status" value="1"/>
</dbReference>
<accession>A0ABP7MF18</accession>
<dbReference type="Gene3D" id="1.20.120.400">
    <property type="entry name" value="Nickel-containing superoxide dismutase"/>
    <property type="match status" value="1"/>
</dbReference>
<dbReference type="InterPro" id="IPR036502">
    <property type="entry name" value="NiSOD_sf"/>
</dbReference>
<dbReference type="NCBIfam" id="TIGR02753">
    <property type="entry name" value="sodN"/>
    <property type="match status" value="1"/>
</dbReference>
<comment type="caution">
    <text evidence="1">The sequence shown here is derived from an EMBL/GenBank/DDBJ whole genome shotgun (WGS) entry which is preliminary data.</text>
</comment>
<keyword evidence="2" id="KW-1185">Reference proteome</keyword>
<dbReference type="InterPro" id="IPR014123">
    <property type="entry name" value="Superoxide_dismutase_Ni-type"/>
</dbReference>
<sequence length="166" mass="18932">MLHSLFKRFDQLSPFNQASAHCDIPCKIYDPAVAQINALTVIRMMDLIAELDQKETLSLSDQALLTRLVTQKEEHAAKVKDEIRVIWGDYYKQPQFDLLPDAHELTHKIMLQASKCKQNIDRSLGLELLNLVNEFAEGFWKTKGVDTFIATCPYPPAEQVVYPKLG</sequence>
<gene>
    <name evidence="1" type="primary">sodN</name>
    <name evidence="1" type="ORF">GCM10022277_16640</name>
</gene>
<reference evidence="2" key="1">
    <citation type="journal article" date="2019" name="Int. J. Syst. Evol. Microbiol.">
        <title>The Global Catalogue of Microorganisms (GCM) 10K type strain sequencing project: providing services to taxonomists for standard genome sequencing and annotation.</title>
        <authorList>
            <consortium name="The Broad Institute Genomics Platform"/>
            <consortium name="The Broad Institute Genome Sequencing Center for Infectious Disease"/>
            <person name="Wu L."/>
            <person name="Ma J."/>
        </authorList>
    </citation>
    <scope>NUCLEOTIDE SEQUENCE [LARGE SCALE GENOMIC DNA]</scope>
    <source>
        <strain evidence="2">JCM 17551</strain>
    </source>
</reference>
<evidence type="ECO:0000313" key="1">
    <source>
        <dbReference type="EMBL" id="GAA3921463.1"/>
    </source>
</evidence>
<protein>
    <submittedName>
        <fullName evidence="1">Superoxide dismutase, Ni</fullName>
    </submittedName>
</protein>
<dbReference type="RefSeq" id="WP_344797404.1">
    <property type="nucleotide sequence ID" value="NZ_BAABBN010000004.1"/>
</dbReference>
<dbReference type="Proteomes" id="UP001501565">
    <property type="component" value="Unassembled WGS sequence"/>
</dbReference>
<dbReference type="EMBL" id="BAABBN010000004">
    <property type="protein sequence ID" value="GAA3921463.1"/>
    <property type="molecule type" value="Genomic_DNA"/>
</dbReference>
<evidence type="ECO:0000313" key="2">
    <source>
        <dbReference type="Proteomes" id="UP001501565"/>
    </source>
</evidence>